<dbReference type="OrthoDB" id="1748182at2759"/>
<reference evidence="1 2" key="1">
    <citation type="submission" date="2019-05" db="EMBL/GenBank/DDBJ databases">
        <title>Mikania micrantha, genome provides insights into the molecular mechanism of rapid growth.</title>
        <authorList>
            <person name="Liu B."/>
        </authorList>
    </citation>
    <scope>NUCLEOTIDE SEQUENCE [LARGE SCALE GENOMIC DNA]</scope>
    <source>
        <strain evidence="1">NLD-2019</strain>
        <tissue evidence="1">Leaf</tissue>
    </source>
</reference>
<dbReference type="AlphaFoldDB" id="A0A5N6PAP9"/>
<sequence length="135" mass="15573">MFVFEGIFDEIEESLKCSGPEFALRRYWMQMLQTGILIANAFGVICITNNASATLSRYGRHLNIISHIMLYQLYEQTVMSDLRGETSVGENEMDDGPLDETTKGMNDPDWEMWEEWMGWEGAGIRDYSSHINPYI</sequence>
<dbReference type="EMBL" id="SZYD01000005">
    <property type="protein sequence ID" value="KAD6118779.1"/>
    <property type="molecule type" value="Genomic_DNA"/>
</dbReference>
<organism evidence="1 2">
    <name type="scientific">Mikania micrantha</name>
    <name type="common">bitter vine</name>
    <dbReference type="NCBI Taxonomy" id="192012"/>
    <lineage>
        <taxon>Eukaryota</taxon>
        <taxon>Viridiplantae</taxon>
        <taxon>Streptophyta</taxon>
        <taxon>Embryophyta</taxon>
        <taxon>Tracheophyta</taxon>
        <taxon>Spermatophyta</taxon>
        <taxon>Magnoliopsida</taxon>
        <taxon>eudicotyledons</taxon>
        <taxon>Gunneridae</taxon>
        <taxon>Pentapetalae</taxon>
        <taxon>asterids</taxon>
        <taxon>campanulids</taxon>
        <taxon>Asterales</taxon>
        <taxon>Asteraceae</taxon>
        <taxon>Asteroideae</taxon>
        <taxon>Heliantheae alliance</taxon>
        <taxon>Eupatorieae</taxon>
        <taxon>Mikania</taxon>
    </lineage>
</organism>
<name>A0A5N6PAP9_9ASTR</name>
<gene>
    <name evidence="1" type="ORF">E3N88_10050</name>
</gene>
<protein>
    <submittedName>
        <fullName evidence="1">Uncharacterized protein</fullName>
    </submittedName>
</protein>
<proteinExistence type="predicted"/>
<accession>A0A5N6PAP9</accession>
<evidence type="ECO:0000313" key="1">
    <source>
        <dbReference type="EMBL" id="KAD6118779.1"/>
    </source>
</evidence>
<dbReference type="Proteomes" id="UP000326396">
    <property type="component" value="Linkage Group LG13"/>
</dbReference>
<keyword evidence="2" id="KW-1185">Reference proteome</keyword>
<comment type="caution">
    <text evidence="1">The sequence shown here is derived from an EMBL/GenBank/DDBJ whole genome shotgun (WGS) entry which is preliminary data.</text>
</comment>
<evidence type="ECO:0000313" key="2">
    <source>
        <dbReference type="Proteomes" id="UP000326396"/>
    </source>
</evidence>